<dbReference type="PROSITE" id="PS52016">
    <property type="entry name" value="TONB_DEPENDENT_REC_3"/>
    <property type="match status" value="1"/>
</dbReference>
<evidence type="ECO:0000259" key="10">
    <source>
        <dbReference type="Pfam" id="PF00593"/>
    </source>
</evidence>
<dbReference type="FunFam" id="2.170.130.10:FF:000008">
    <property type="entry name" value="SusC/RagA family TonB-linked outer membrane protein"/>
    <property type="match status" value="1"/>
</dbReference>
<gene>
    <name evidence="12" type="ORF">DRF59_05715</name>
</gene>
<keyword evidence="13" id="KW-1185">Reference proteome</keyword>
<evidence type="ECO:0000256" key="1">
    <source>
        <dbReference type="ARBA" id="ARBA00004571"/>
    </source>
</evidence>
<comment type="subcellular location">
    <subcellularLocation>
        <location evidence="1 8">Cell outer membrane</location>
        <topology evidence="1 8">Multi-pass membrane protein</topology>
    </subcellularLocation>
</comment>
<evidence type="ECO:0000256" key="5">
    <source>
        <dbReference type="ARBA" id="ARBA00023077"/>
    </source>
</evidence>
<dbReference type="InterPro" id="IPR000531">
    <property type="entry name" value="Beta-barrel_TonB"/>
</dbReference>
<evidence type="ECO:0000259" key="11">
    <source>
        <dbReference type="Pfam" id="PF07715"/>
    </source>
</evidence>
<sequence>MLNMDVKLRVLSTGVLFFIGQISFAQKTGKDSIPKETQIDEVVMVGYGKQKKGDITGAITTVKNEVLQEQPVSSVELALQGKAPGVQVASTGGRAGNNTKISIRGNGSLSASNNPLYIIDGVPQESLGNLSPEDISSMEILKDAASAAIYGSRASNGVVLVETQAGRYNGRPSVSFSTSYGIQEIIKKPRLLNASQYKQVHDVARQNYLNDIQNGVLPNPGNPLSLTPMTDTGINTNWMDYVLRTGSIRNNQISFTAGSAMSKMYFSASNIIQEGIINGDRYEISRARLNVEQKFADNFKIGINSYFTYTSSNPVADDNNTYQPYSNAMSAPPNLAVYGADGKPNRFNFNNPLWAFERKVSDRWQKIGSNFFAVYNPVKEITLKTSISGNLAVRRYNRYDAPNTRRGENAGVPWGYGYYSTANNRDYLIENTIAYDKRFADNKLKVSVLVGQSFQKWEYEDSYIQGENFASSDLSWLVSAATINQGRSYMIGMSLASFFGRAQLSWDNKYNLMLSTRYDGSSKFAKGNKWGNFPAASVGWTVSNEPFFNVPVINELKFRASYGLTGNQTGIPYSGGLNLIASGQNHDQNPGTAVLDLYNPDLKWEKGKSFDVGMDISMFKRRINLTVDFYDKTTNDLLYRLPVPQETGYNNILSNVGSINNKGIEVALDSKIIKGEKFKWDFGVNFSYNKNVVEKIGTKAGYFTTGFGSIVKEGEPLGSFYLIEALGVAKERYEYKDQNGNVTKVVQAGDMIYRDINGDGKIDSNDRQVFKGGIAPIYGGISTRFAYDKLDLSINAQYSIGKKIYALYKEKQLSGVDTGYPSYSANMIAEQMNYWTPENTNTNVPRPHLAGAISSWNNQRSSRFLENADYLRITDITLGYNLDKTQIGFIKSMRVYAQVRNPFTFTKYSGADPETYYVDQSANSSQNTADTTKITSGYDLNSIPNVKVYSIGMNINF</sequence>
<evidence type="ECO:0000256" key="2">
    <source>
        <dbReference type="ARBA" id="ARBA00022448"/>
    </source>
</evidence>
<dbReference type="InterPro" id="IPR037066">
    <property type="entry name" value="Plug_dom_sf"/>
</dbReference>
<keyword evidence="5 9" id="KW-0798">TonB box</keyword>
<evidence type="ECO:0008006" key="14">
    <source>
        <dbReference type="Google" id="ProtNLM"/>
    </source>
</evidence>
<accession>A0A3D9CQ60</accession>
<dbReference type="GO" id="GO:0009279">
    <property type="term" value="C:cell outer membrane"/>
    <property type="evidence" value="ECO:0007669"/>
    <property type="project" value="UniProtKB-SubCell"/>
</dbReference>
<feature type="domain" description="TonB-dependent receptor-like beta-barrel" evidence="10">
    <location>
        <begin position="308"/>
        <end position="693"/>
    </location>
</feature>
<dbReference type="SUPFAM" id="SSF56935">
    <property type="entry name" value="Porins"/>
    <property type="match status" value="1"/>
</dbReference>
<evidence type="ECO:0000313" key="12">
    <source>
        <dbReference type="EMBL" id="REC67829.1"/>
    </source>
</evidence>
<dbReference type="InterPro" id="IPR023997">
    <property type="entry name" value="TonB-dep_OMP_SusC/RagA_CS"/>
</dbReference>
<dbReference type="InterPro" id="IPR036942">
    <property type="entry name" value="Beta-barrel_TonB_sf"/>
</dbReference>
<organism evidence="12 13">
    <name type="scientific">Chryseobacterium flavum</name>
    <dbReference type="NCBI Taxonomy" id="415851"/>
    <lineage>
        <taxon>Bacteria</taxon>
        <taxon>Pseudomonadati</taxon>
        <taxon>Bacteroidota</taxon>
        <taxon>Flavobacteriia</taxon>
        <taxon>Flavobacteriales</taxon>
        <taxon>Weeksellaceae</taxon>
        <taxon>Chryseobacterium group</taxon>
        <taxon>Chryseobacterium</taxon>
    </lineage>
</organism>
<dbReference type="NCBIfam" id="TIGR04056">
    <property type="entry name" value="OMP_RagA_SusC"/>
    <property type="match status" value="1"/>
</dbReference>
<dbReference type="Gene3D" id="2.170.130.10">
    <property type="entry name" value="TonB-dependent receptor, plug domain"/>
    <property type="match status" value="1"/>
</dbReference>
<dbReference type="Pfam" id="PF07715">
    <property type="entry name" value="Plug"/>
    <property type="match status" value="1"/>
</dbReference>
<proteinExistence type="inferred from homology"/>
<evidence type="ECO:0000313" key="13">
    <source>
        <dbReference type="Proteomes" id="UP000256769"/>
    </source>
</evidence>
<dbReference type="Proteomes" id="UP000256769">
    <property type="component" value="Unassembled WGS sequence"/>
</dbReference>
<dbReference type="Gene3D" id="2.40.170.20">
    <property type="entry name" value="TonB-dependent receptor, beta-barrel domain"/>
    <property type="match status" value="1"/>
</dbReference>
<dbReference type="NCBIfam" id="TIGR04057">
    <property type="entry name" value="SusC_RagA_signa"/>
    <property type="match status" value="1"/>
</dbReference>
<protein>
    <recommendedName>
        <fullName evidence="14">SusC/RagA family TonB-linked outer membrane protein</fullName>
    </recommendedName>
</protein>
<dbReference type="AlphaFoldDB" id="A0A3D9CQ60"/>
<evidence type="ECO:0000256" key="8">
    <source>
        <dbReference type="PROSITE-ProRule" id="PRU01360"/>
    </source>
</evidence>
<keyword evidence="3 8" id="KW-1134">Transmembrane beta strand</keyword>
<comment type="similarity">
    <text evidence="8 9">Belongs to the TonB-dependent receptor family.</text>
</comment>
<evidence type="ECO:0000256" key="9">
    <source>
        <dbReference type="RuleBase" id="RU003357"/>
    </source>
</evidence>
<name>A0A3D9CQ60_9FLAO</name>
<keyword evidence="7 8" id="KW-0998">Cell outer membrane</keyword>
<reference evidence="12 13" key="1">
    <citation type="journal article" date="2007" name="Int. J. Syst. Evol. Microbiol.">
        <title>Chryseobacterium flavum sp. nov., isolated from polluted soil.</title>
        <authorList>
            <person name="Zhou Y."/>
            <person name="Dong J."/>
            <person name="Wang X."/>
            <person name="Huang X."/>
            <person name="Zhang K.Y."/>
            <person name="Zhang Y.Q."/>
            <person name="Guo Y.F."/>
            <person name="Lai R."/>
            <person name="Li W.J."/>
        </authorList>
    </citation>
    <scope>NUCLEOTIDE SEQUENCE [LARGE SCALE GENOMIC DNA]</scope>
    <source>
        <strain evidence="12 13">KCTC 12877</strain>
    </source>
</reference>
<keyword evidence="6 8" id="KW-0472">Membrane</keyword>
<keyword evidence="4 8" id="KW-0812">Transmembrane</keyword>
<evidence type="ECO:0000256" key="6">
    <source>
        <dbReference type="ARBA" id="ARBA00023136"/>
    </source>
</evidence>
<dbReference type="InterPro" id="IPR023996">
    <property type="entry name" value="TonB-dep_OMP_SusC/RagA"/>
</dbReference>
<comment type="caution">
    <text evidence="12">The sequence shown here is derived from an EMBL/GenBank/DDBJ whole genome shotgun (WGS) entry which is preliminary data.</text>
</comment>
<dbReference type="InterPro" id="IPR012910">
    <property type="entry name" value="Plug_dom"/>
</dbReference>
<evidence type="ECO:0000256" key="4">
    <source>
        <dbReference type="ARBA" id="ARBA00022692"/>
    </source>
</evidence>
<dbReference type="EMBL" id="QNUE01000004">
    <property type="protein sequence ID" value="REC67829.1"/>
    <property type="molecule type" value="Genomic_DNA"/>
</dbReference>
<evidence type="ECO:0000256" key="3">
    <source>
        <dbReference type="ARBA" id="ARBA00022452"/>
    </source>
</evidence>
<keyword evidence="2 8" id="KW-0813">Transport</keyword>
<feature type="domain" description="TonB-dependent receptor plug" evidence="11">
    <location>
        <begin position="52"/>
        <end position="158"/>
    </location>
</feature>
<dbReference type="Pfam" id="PF00593">
    <property type="entry name" value="TonB_dep_Rec_b-barrel"/>
    <property type="match status" value="1"/>
</dbReference>
<evidence type="ECO:0000256" key="7">
    <source>
        <dbReference type="ARBA" id="ARBA00023237"/>
    </source>
</evidence>
<dbReference type="InterPro" id="IPR039426">
    <property type="entry name" value="TonB-dep_rcpt-like"/>
</dbReference>